<sequence>MQKLPNIGTPKHFRQSYEVYAKDLTGWGEHAYEITTTALPRQPQAQQVHQERPQQVHQQPVNAGVPPQQQAAVPPQQQAHAVPQQQQQPVVQQQPQQVPIHHEPIVEKPKDPAYGI</sequence>
<keyword evidence="3" id="KW-1185">Reference proteome</keyword>
<evidence type="ECO:0000313" key="3">
    <source>
        <dbReference type="Proteomes" id="UP000024635"/>
    </source>
</evidence>
<name>A0A016WET1_9BILA</name>
<dbReference type="AlphaFoldDB" id="A0A016WET1"/>
<dbReference type="STRING" id="53326.A0A016WET1"/>
<feature type="compositionally biased region" description="Low complexity" evidence="1">
    <location>
        <begin position="58"/>
        <end position="99"/>
    </location>
</feature>
<proteinExistence type="predicted"/>
<protein>
    <submittedName>
        <fullName evidence="2">Uncharacterized protein</fullName>
    </submittedName>
</protein>
<dbReference type="EMBL" id="JARK01000341">
    <property type="protein sequence ID" value="EYC38130.1"/>
    <property type="molecule type" value="Genomic_DNA"/>
</dbReference>
<comment type="caution">
    <text evidence="2">The sequence shown here is derived from an EMBL/GenBank/DDBJ whole genome shotgun (WGS) entry which is preliminary data.</text>
</comment>
<feature type="compositionally biased region" description="Basic and acidic residues" evidence="1">
    <location>
        <begin position="100"/>
        <end position="116"/>
    </location>
</feature>
<gene>
    <name evidence="2" type="primary">Acey_s0741.g1982</name>
    <name evidence="2" type="ORF">Y032_0741g1982</name>
</gene>
<dbReference type="Proteomes" id="UP000024635">
    <property type="component" value="Unassembled WGS sequence"/>
</dbReference>
<reference evidence="3" key="1">
    <citation type="journal article" date="2015" name="Nat. Genet.">
        <title>The genome and transcriptome of the zoonotic hookworm Ancylostoma ceylanicum identify infection-specific gene families.</title>
        <authorList>
            <person name="Schwarz E.M."/>
            <person name="Hu Y."/>
            <person name="Antoshechkin I."/>
            <person name="Miller M.M."/>
            <person name="Sternberg P.W."/>
            <person name="Aroian R.V."/>
        </authorList>
    </citation>
    <scope>NUCLEOTIDE SEQUENCE</scope>
    <source>
        <strain evidence="3">HY135</strain>
    </source>
</reference>
<organism evidence="2 3">
    <name type="scientific">Ancylostoma ceylanicum</name>
    <dbReference type="NCBI Taxonomy" id="53326"/>
    <lineage>
        <taxon>Eukaryota</taxon>
        <taxon>Metazoa</taxon>
        <taxon>Ecdysozoa</taxon>
        <taxon>Nematoda</taxon>
        <taxon>Chromadorea</taxon>
        <taxon>Rhabditida</taxon>
        <taxon>Rhabditina</taxon>
        <taxon>Rhabditomorpha</taxon>
        <taxon>Strongyloidea</taxon>
        <taxon>Ancylostomatidae</taxon>
        <taxon>Ancylostomatinae</taxon>
        <taxon>Ancylostoma</taxon>
    </lineage>
</organism>
<evidence type="ECO:0000256" key="1">
    <source>
        <dbReference type="SAM" id="MobiDB-lite"/>
    </source>
</evidence>
<evidence type="ECO:0000313" key="2">
    <source>
        <dbReference type="EMBL" id="EYC38130.1"/>
    </source>
</evidence>
<accession>A0A016WET1</accession>
<feature type="region of interest" description="Disordered" evidence="1">
    <location>
        <begin position="40"/>
        <end position="116"/>
    </location>
</feature>